<evidence type="ECO:0000256" key="6">
    <source>
        <dbReference type="SAM" id="Coils"/>
    </source>
</evidence>
<dbReference type="PRINTS" id="PR00298">
    <property type="entry name" value="CHAPERONIN60"/>
</dbReference>
<keyword evidence="8" id="KW-1185">Reference proteome</keyword>
<dbReference type="Gene3D" id="1.10.560.10">
    <property type="entry name" value="GroEL-like equatorial domain"/>
    <property type="match status" value="1"/>
</dbReference>
<dbReference type="NCBIfam" id="NF009488">
    <property type="entry name" value="PRK12850.1"/>
    <property type="match status" value="1"/>
</dbReference>
<proteinExistence type="inferred from homology"/>
<evidence type="ECO:0000256" key="3">
    <source>
        <dbReference type="ARBA" id="ARBA00022840"/>
    </source>
</evidence>
<dbReference type="Pfam" id="PF00118">
    <property type="entry name" value="Cpn60_TCP1"/>
    <property type="match status" value="1"/>
</dbReference>
<gene>
    <name evidence="7" type="ORF">LSAT_V11C200068560</name>
</gene>
<evidence type="ECO:0000256" key="5">
    <source>
        <dbReference type="RuleBase" id="RU000418"/>
    </source>
</evidence>
<dbReference type="GO" id="GO:0042026">
    <property type="term" value="P:protein refolding"/>
    <property type="evidence" value="ECO:0007669"/>
    <property type="project" value="InterPro"/>
</dbReference>
<feature type="coiled-coil region" evidence="6">
    <location>
        <begin position="402"/>
        <end position="429"/>
    </location>
</feature>
<dbReference type="InterPro" id="IPR001844">
    <property type="entry name" value="Cpn60/GroEL"/>
</dbReference>
<evidence type="ECO:0000256" key="4">
    <source>
        <dbReference type="ARBA" id="ARBA00023186"/>
    </source>
</evidence>
<dbReference type="FunFam" id="3.50.7.10:FF:000001">
    <property type="entry name" value="60 kDa chaperonin"/>
    <property type="match status" value="1"/>
</dbReference>
<dbReference type="NCBIfam" id="NF000592">
    <property type="entry name" value="PRK00013.1"/>
    <property type="match status" value="1"/>
</dbReference>
<dbReference type="NCBIfam" id="NF009489">
    <property type="entry name" value="PRK12851.1"/>
    <property type="match status" value="1"/>
</dbReference>
<reference evidence="7 8" key="1">
    <citation type="journal article" date="2017" name="Nat. Commun.">
        <title>Genome assembly with in vitro proximity ligation data and whole-genome triplication in lettuce.</title>
        <authorList>
            <person name="Reyes-Chin-Wo S."/>
            <person name="Wang Z."/>
            <person name="Yang X."/>
            <person name="Kozik A."/>
            <person name="Arikit S."/>
            <person name="Song C."/>
            <person name="Xia L."/>
            <person name="Froenicke L."/>
            <person name="Lavelle D.O."/>
            <person name="Truco M.J."/>
            <person name="Xia R."/>
            <person name="Zhu S."/>
            <person name="Xu C."/>
            <person name="Xu H."/>
            <person name="Xu X."/>
            <person name="Cox K."/>
            <person name="Korf I."/>
            <person name="Meyers B.C."/>
            <person name="Michelmore R.W."/>
        </authorList>
    </citation>
    <scope>NUCLEOTIDE SEQUENCE [LARGE SCALE GENOMIC DNA]</scope>
    <source>
        <strain evidence="8">cv. Salinas</strain>
        <tissue evidence="7">Seedlings</tissue>
    </source>
</reference>
<dbReference type="HAMAP" id="MF_00600">
    <property type="entry name" value="CH60"/>
    <property type="match status" value="1"/>
</dbReference>
<sequence>MASTFAGVSSVGSLACSSNRVIDKNLSIPSNKLSSFASISSTSLVRRQNLSLRKAPRTPQIKAAAKELYFNKDGSAIKKLQIGVNKLADLVGVTLGPKGRNVVLESKYGTPKIVNDGVTVAKEVELDDPVENIGAKLVRQAAAKTNDLAGDGTTTSVVLAQGLIAEGVKVVAAGANPVLITRGIEKTTKALVAELKLISKEVEDSELADVAAVSAGNNYEVGNMIAEAMSKVGRKGVVTLEEGKSAENSLYVVEGMQFDRGYISPYFVTDSEKMVVEYENCKLLLVDKKVTNARDLISVLEDAIKNGYPILIIAEDIEQEALATLVVNRLRGALKIAALKAPGFGERKSQYLDDIAILTGGTVIRDEVGLTLDKADNSVLGHAAKVVLGKDYTTIVGDGSSQAAVEKRVAQIRNLIEAAEQDYEKEKLNERIAKLSGGVAVIQVGAQTETELKEKKLRVEDALNATKAAVEEGVVVGGGCTLLRLASKVDAIKETLDNDEEKVGADIVKRALSYPLKLIAKNAGVNGSVVSEKVLANDNARYGYNAATDKYEDLMSAGIIDPTKVVRCCLEHASSVAKTFLMSDCVVVEIKEPEPGMDIKEAGHGCSLGRVIKLDKVGIGFGINS</sequence>
<organism evidence="7 8">
    <name type="scientific">Lactuca sativa</name>
    <name type="common">Garden lettuce</name>
    <dbReference type="NCBI Taxonomy" id="4236"/>
    <lineage>
        <taxon>Eukaryota</taxon>
        <taxon>Viridiplantae</taxon>
        <taxon>Streptophyta</taxon>
        <taxon>Embryophyta</taxon>
        <taxon>Tracheophyta</taxon>
        <taxon>Spermatophyta</taxon>
        <taxon>Magnoliopsida</taxon>
        <taxon>eudicotyledons</taxon>
        <taxon>Gunneridae</taxon>
        <taxon>Pentapetalae</taxon>
        <taxon>asterids</taxon>
        <taxon>campanulids</taxon>
        <taxon>Asterales</taxon>
        <taxon>Asteraceae</taxon>
        <taxon>Cichorioideae</taxon>
        <taxon>Cichorieae</taxon>
        <taxon>Lactucinae</taxon>
        <taxon>Lactuca</taxon>
    </lineage>
</organism>
<dbReference type="InterPro" id="IPR002423">
    <property type="entry name" value="Cpn60/GroEL/TCP-1"/>
</dbReference>
<dbReference type="SUPFAM" id="SSF52029">
    <property type="entry name" value="GroEL apical domain-like"/>
    <property type="match status" value="1"/>
</dbReference>
<evidence type="ECO:0000313" key="7">
    <source>
        <dbReference type="EMBL" id="KAJ0221633.1"/>
    </source>
</evidence>
<dbReference type="GO" id="GO:0005524">
    <property type="term" value="F:ATP binding"/>
    <property type="evidence" value="ECO:0007669"/>
    <property type="project" value="UniProtKB-KW"/>
</dbReference>
<protein>
    <recommendedName>
        <fullName evidence="9">RuBisCO large subunit-binding protein subunit beta, chloroplastic</fullName>
    </recommendedName>
</protein>
<dbReference type="NCBIfam" id="NF009487">
    <property type="entry name" value="PRK12849.1"/>
    <property type="match status" value="1"/>
</dbReference>
<comment type="similarity">
    <text evidence="1 5">Belongs to the chaperonin (HSP60) family.</text>
</comment>
<dbReference type="SUPFAM" id="SSF54849">
    <property type="entry name" value="GroEL-intermediate domain like"/>
    <property type="match status" value="1"/>
</dbReference>
<dbReference type="NCBIfam" id="TIGR02348">
    <property type="entry name" value="GroEL"/>
    <property type="match status" value="1"/>
</dbReference>
<comment type="caution">
    <text evidence="7">The sequence shown here is derived from an EMBL/GenBank/DDBJ whole genome shotgun (WGS) entry which is preliminary data.</text>
</comment>
<dbReference type="EMBL" id="NBSK02000002">
    <property type="protein sequence ID" value="KAJ0221633.1"/>
    <property type="molecule type" value="Genomic_DNA"/>
</dbReference>
<name>A0A9R1WG73_LACSA</name>
<dbReference type="Gene3D" id="3.30.260.10">
    <property type="entry name" value="TCP-1-like chaperonin intermediate domain"/>
    <property type="match status" value="1"/>
</dbReference>
<keyword evidence="3" id="KW-0067">ATP-binding</keyword>
<evidence type="ECO:0008006" key="9">
    <source>
        <dbReference type="Google" id="ProtNLM"/>
    </source>
</evidence>
<keyword evidence="4" id="KW-0143">Chaperone</keyword>
<evidence type="ECO:0000313" key="8">
    <source>
        <dbReference type="Proteomes" id="UP000235145"/>
    </source>
</evidence>
<dbReference type="PROSITE" id="PS00296">
    <property type="entry name" value="CHAPERONINS_CPN60"/>
    <property type="match status" value="1"/>
</dbReference>
<dbReference type="CDD" id="cd03344">
    <property type="entry name" value="GroEL"/>
    <property type="match status" value="1"/>
</dbReference>
<dbReference type="GO" id="GO:0140662">
    <property type="term" value="F:ATP-dependent protein folding chaperone"/>
    <property type="evidence" value="ECO:0007669"/>
    <property type="project" value="InterPro"/>
</dbReference>
<dbReference type="AlphaFoldDB" id="A0A9R1WG73"/>
<keyword evidence="6" id="KW-0175">Coiled coil</keyword>
<dbReference type="InterPro" id="IPR027409">
    <property type="entry name" value="GroEL-like_apical_dom_sf"/>
</dbReference>
<dbReference type="PANTHER" id="PTHR45633">
    <property type="entry name" value="60 KDA HEAT SHOCK PROTEIN, MITOCHONDRIAL"/>
    <property type="match status" value="1"/>
</dbReference>
<accession>A0A9R1WG73</accession>
<evidence type="ECO:0000256" key="2">
    <source>
        <dbReference type="ARBA" id="ARBA00022741"/>
    </source>
</evidence>
<dbReference type="SUPFAM" id="SSF48592">
    <property type="entry name" value="GroEL equatorial domain-like"/>
    <property type="match status" value="1"/>
</dbReference>
<dbReference type="InterPro" id="IPR018370">
    <property type="entry name" value="Chaperonin_Cpn60_CS"/>
</dbReference>
<dbReference type="InterPro" id="IPR027413">
    <property type="entry name" value="GROEL-like_equatorial_sf"/>
</dbReference>
<keyword evidence="2" id="KW-0547">Nucleotide-binding</keyword>
<evidence type="ECO:0000256" key="1">
    <source>
        <dbReference type="ARBA" id="ARBA00006607"/>
    </source>
</evidence>
<dbReference type="Gene3D" id="3.50.7.10">
    <property type="entry name" value="GroEL"/>
    <property type="match status" value="1"/>
</dbReference>
<dbReference type="InterPro" id="IPR027410">
    <property type="entry name" value="TCP-1-like_intermed_sf"/>
</dbReference>
<dbReference type="Proteomes" id="UP000235145">
    <property type="component" value="Unassembled WGS sequence"/>
</dbReference>